<dbReference type="RefSeq" id="WP_141301897.1">
    <property type="nucleotide sequence ID" value="NZ_BJMN01000058.1"/>
</dbReference>
<evidence type="ECO:0000313" key="2">
    <source>
        <dbReference type="Proteomes" id="UP000315226"/>
    </source>
</evidence>
<protein>
    <submittedName>
        <fullName evidence="1">Uncharacterized protein</fullName>
    </submittedName>
</protein>
<name>A0A4Y3RUU4_9ACTN</name>
<dbReference type="Proteomes" id="UP000315226">
    <property type="component" value="Unassembled WGS sequence"/>
</dbReference>
<dbReference type="OrthoDB" id="4301547at2"/>
<keyword evidence="2" id="KW-1185">Reference proteome</keyword>
<dbReference type="AlphaFoldDB" id="A0A4Y3RUU4"/>
<reference evidence="1 2" key="1">
    <citation type="submission" date="2019-06" db="EMBL/GenBank/DDBJ databases">
        <title>Whole genome shotgun sequence of Streptomyces gardneri NBRC 12865.</title>
        <authorList>
            <person name="Hosoyama A."/>
            <person name="Uohara A."/>
            <person name="Ohji S."/>
            <person name="Ichikawa N."/>
        </authorList>
    </citation>
    <scope>NUCLEOTIDE SEQUENCE [LARGE SCALE GENOMIC DNA]</scope>
    <source>
        <strain evidence="1 2">NBRC 12865</strain>
    </source>
</reference>
<accession>A0A4Y3RUU4</accession>
<evidence type="ECO:0000313" key="1">
    <source>
        <dbReference type="EMBL" id="GEB61486.1"/>
    </source>
</evidence>
<gene>
    <name evidence="1" type="ORF">SGA01_70910</name>
</gene>
<dbReference type="EMBL" id="BJMN01000058">
    <property type="protein sequence ID" value="GEB61486.1"/>
    <property type="molecule type" value="Genomic_DNA"/>
</dbReference>
<organism evidence="1 2">
    <name type="scientific">Streptomyces gardneri</name>
    <dbReference type="NCBI Taxonomy" id="66892"/>
    <lineage>
        <taxon>Bacteria</taxon>
        <taxon>Bacillati</taxon>
        <taxon>Actinomycetota</taxon>
        <taxon>Actinomycetes</taxon>
        <taxon>Kitasatosporales</taxon>
        <taxon>Streptomycetaceae</taxon>
        <taxon>Streptomyces</taxon>
    </lineage>
</organism>
<proteinExistence type="predicted"/>
<comment type="caution">
    <text evidence="1">The sequence shown here is derived from an EMBL/GenBank/DDBJ whole genome shotgun (WGS) entry which is preliminary data.</text>
</comment>
<sequence>MNQSVATALEIGSIEQELAFAELMLHTFVDPAFAARYASDPDGVLKESGIALDEGATAPVIPATTGLGAVTEEYAAIAPDGTTLLTLCIRALPAAALAPLPVAGH</sequence>